<sequence>MSQSLAKILVHIVFSTKNRAPVIDSNIRPQLYAAMAGIVNDHDSHALRVGGTADHVHLAVDLGRTIQLAELVKILKRSSNRWLRAKSGRFENFHWQAGYGAFSIARSQLDQLIHYIDQQEEHHRVRTFKEEYLDLLAKYKLEPDERYLWE</sequence>
<dbReference type="EMBL" id="JAENIM010000041">
    <property type="protein sequence ID" value="MBK1791672.1"/>
    <property type="molecule type" value="Genomic_DNA"/>
</dbReference>
<dbReference type="Pfam" id="PF01797">
    <property type="entry name" value="Y1_Tnp"/>
    <property type="match status" value="1"/>
</dbReference>
<evidence type="ECO:0000313" key="3">
    <source>
        <dbReference type="Proteomes" id="UP000624703"/>
    </source>
</evidence>
<organism evidence="2 3">
    <name type="scientific">Persicirhabdus sediminis</name>
    <dbReference type="NCBI Taxonomy" id="454144"/>
    <lineage>
        <taxon>Bacteria</taxon>
        <taxon>Pseudomonadati</taxon>
        <taxon>Verrucomicrobiota</taxon>
        <taxon>Verrucomicrobiia</taxon>
        <taxon>Verrucomicrobiales</taxon>
        <taxon>Verrucomicrobiaceae</taxon>
        <taxon>Persicirhabdus</taxon>
    </lineage>
</organism>
<proteinExistence type="predicted"/>
<dbReference type="PANTHER" id="PTHR33360:SF2">
    <property type="entry name" value="TRANSPOSASE FOR INSERTION SEQUENCE ELEMENT IS200"/>
    <property type="match status" value="1"/>
</dbReference>
<dbReference type="InterPro" id="IPR036515">
    <property type="entry name" value="Transposase_17_sf"/>
</dbReference>
<evidence type="ECO:0000259" key="1">
    <source>
        <dbReference type="SMART" id="SM01321"/>
    </source>
</evidence>
<dbReference type="PANTHER" id="PTHR33360">
    <property type="entry name" value="TRANSPOSASE FOR INSERTION SEQUENCE ELEMENT IS200"/>
    <property type="match status" value="1"/>
</dbReference>
<gene>
    <name evidence="2" type="primary">tnpA</name>
    <name evidence="2" type="ORF">JIN82_10965</name>
</gene>
<dbReference type="GO" id="GO:0003677">
    <property type="term" value="F:DNA binding"/>
    <property type="evidence" value="ECO:0007669"/>
    <property type="project" value="InterPro"/>
</dbReference>
<accession>A0A8J7ME34</accession>
<dbReference type="RefSeq" id="WP_200311691.1">
    <property type="nucleotide sequence ID" value="NZ_JAENIM010000041.1"/>
</dbReference>
<protein>
    <submittedName>
        <fullName evidence="2">IS200/IS605 family transposase</fullName>
    </submittedName>
</protein>
<dbReference type="GO" id="GO:0004803">
    <property type="term" value="F:transposase activity"/>
    <property type="evidence" value="ECO:0007669"/>
    <property type="project" value="InterPro"/>
</dbReference>
<evidence type="ECO:0000313" key="2">
    <source>
        <dbReference type="EMBL" id="MBK1791672.1"/>
    </source>
</evidence>
<feature type="domain" description="Transposase IS200-like" evidence="1">
    <location>
        <begin position="5"/>
        <end position="119"/>
    </location>
</feature>
<dbReference type="Proteomes" id="UP000624703">
    <property type="component" value="Unassembled WGS sequence"/>
</dbReference>
<keyword evidence="3" id="KW-1185">Reference proteome</keyword>
<dbReference type="SUPFAM" id="SSF143422">
    <property type="entry name" value="Transposase IS200-like"/>
    <property type="match status" value="1"/>
</dbReference>
<dbReference type="Gene3D" id="3.30.70.1290">
    <property type="entry name" value="Transposase IS200-like"/>
    <property type="match status" value="1"/>
</dbReference>
<name>A0A8J7ME34_9BACT</name>
<dbReference type="AlphaFoldDB" id="A0A8J7ME34"/>
<comment type="caution">
    <text evidence="2">The sequence shown here is derived from an EMBL/GenBank/DDBJ whole genome shotgun (WGS) entry which is preliminary data.</text>
</comment>
<dbReference type="InterPro" id="IPR002686">
    <property type="entry name" value="Transposase_17"/>
</dbReference>
<reference evidence="2" key="1">
    <citation type="submission" date="2021-01" db="EMBL/GenBank/DDBJ databases">
        <title>Modified the classification status of verrucomicrobia.</title>
        <authorList>
            <person name="Feng X."/>
        </authorList>
    </citation>
    <scope>NUCLEOTIDE SEQUENCE</scope>
    <source>
        <strain evidence="2">_KCTC 22039</strain>
    </source>
</reference>
<dbReference type="SMART" id="SM01321">
    <property type="entry name" value="Y1_Tnp"/>
    <property type="match status" value="1"/>
</dbReference>
<dbReference type="GO" id="GO:0006313">
    <property type="term" value="P:DNA transposition"/>
    <property type="evidence" value="ECO:0007669"/>
    <property type="project" value="InterPro"/>
</dbReference>
<dbReference type="NCBIfam" id="NF033573">
    <property type="entry name" value="transpos_IS200"/>
    <property type="match status" value="1"/>
</dbReference>